<dbReference type="InterPro" id="IPR019292">
    <property type="entry name" value="McrC"/>
</dbReference>
<dbReference type="RefSeq" id="WP_345232117.1">
    <property type="nucleotide sequence ID" value="NZ_BAABIQ010000036.1"/>
</dbReference>
<dbReference type="Proteomes" id="UP001501411">
    <property type="component" value="Unassembled WGS sequence"/>
</dbReference>
<name>A0ABP9BGX3_9SPHI</name>
<accession>A0ABP9BGX3</accession>
<dbReference type="Pfam" id="PF10117">
    <property type="entry name" value="McrBC"/>
    <property type="match status" value="1"/>
</dbReference>
<organism evidence="1 2">
    <name type="scientific">Olivibacter ginsenosidimutans</name>
    <dbReference type="NCBI Taxonomy" id="1176537"/>
    <lineage>
        <taxon>Bacteria</taxon>
        <taxon>Pseudomonadati</taxon>
        <taxon>Bacteroidota</taxon>
        <taxon>Sphingobacteriia</taxon>
        <taxon>Sphingobacteriales</taxon>
        <taxon>Sphingobacteriaceae</taxon>
        <taxon>Olivibacter</taxon>
    </lineage>
</organism>
<evidence type="ECO:0000313" key="2">
    <source>
        <dbReference type="Proteomes" id="UP001501411"/>
    </source>
</evidence>
<protein>
    <submittedName>
        <fullName evidence="1">McrC family protein</fullName>
    </submittedName>
</protein>
<keyword evidence="2" id="KW-1185">Reference proteome</keyword>
<dbReference type="PANTHER" id="PTHR38733">
    <property type="entry name" value="PROTEIN MCRC"/>
    <property type="match status" value="1"/>
</dbReference>
<dbReference type="PANTHER" id="PTHR38733:SF1">
    <property type="entry name" value="TYPE IV METHYL-DIRECTED RESTRICTION ENZYME ECOKMCRBC"/>
    <property type="match status" value="1"/>
</dbReference>
<reference evidence="2" key="1">
    <citation type="journal article" date="2019" name="Int. J. Syst. Evol. Microbiol.">
        <title>The Global Catalogue of Microorganisms (GCM) 10K type strain sequencing project: providing services to taxonomists for standard genome sequencing and annotation.</title>
        <authorList>
            <consortium name="The Broad Institute Genomics Platform"/>
            <consortium name="The Broad Institute Genome Sequencing Center for Infectious Disease"/>
            <person name="Wu L."/>
            <person name="Ma J."/>
        </authorList>
    </citation>
    <scope>NUCLEOTIDE SEQUENCE [LARGE SCALE GENOMIC DNA]</scope>
    <source>
        <strain evidence="2">JCM 18200</strain>
    </source>
</reference>
<comment type="caution">
    <text evidence="1">The sequence shown here is derived from an EMBL/GenBank/DDBJ whole genome shotgun (WGS) entry which is preliminary data.</text>
</comment>
<dbReference type="EMBL" id="BAABIQ010000036">
    <property type="protein sequence ID" value="GAA4795481.1"/>
    <property type="molecule type" value="Genomic_DNA"/>
</dbReference>
<evidence type="ECO:0000313" key="1">
    <source>
        <dbReference type="EMBL" id="GAA4795481.1"/>
    </source>
</evidence>
<gene>
    <name evidence="1" type="ORF">GCM10023231_24890</name>
</gene>
<sequence>MAKPDLKHIVVFEHQKLLVDQGEQYLSESQYQALVNYYGNHSPFYSLIRNGVQFCEYVGALQIGDTLIEVLPKADNSNDTGMWQNLLVNMIRSVWGFPVKESGSSHLKLRHNSVLDLYFELFVVEVEFLVRRGLVKKYIREERNAKALKGKLSITKHLQKNIVHKERFYIQTTQYTINHELHQILYCTLQLLSRLNRNGILASRIGSLMLNFPEQSRLKVTPQAFERIRYDRKTIIYKKAIDIAELLLLNYHPDVSQGRRNVLALMFDMNALWEQFVVNLLRKSMKSYTVAGQVTRKFWKSEHLSSNMRPDIVLTNPQSNKRIVLDTKWKNLGGKAPSPEDLRQMYVYHEYFNAEKVALIYPGEGSNTSGQFYLKDQTALDNKFCHVLQIPVNRDFILWKASIINVISGLVCLFDPQLHEDSLIIKAKD</sequence>
<proteinExistence type="predicted"/>